<keyword evidence="1" id="KW-0202">Cytokine</keyword>
<dbReference type="InterPro" id="IPR036048">
    <property type="entry name" value="Interleukin_8-like_sf"/>
</dbReference>
<evidence type="ECO:0000259" key="3">
    <source>
        <dbReference type="Pfam" id="PF00048"/>
    </source>
</evidence>
<dbReference type="InParanoid" id="A0A667YFQ0"/>
<reference evidence="4" key="3">
    <citation type="submission" date="2025-09" db="UniProtKB">
        <authorList>
            <consortium name="Ensembl"/>
        </authorList>
    </citation>
    <scope>IDENTIFICATION</scope>
</reference>
<evidence type="ECO:0000313" key="4">
    <source>
        <dbReference type="Ensembl" id="ENSMMDP00005029220.1"/>
    </source>
</evidence>
<organism evidence="4 5">
    <name type="scientific">Myripristis murdjan</name>
    <name type="common">pinecone soldierfish</name>
    <dbReference type="NCBI Taxonomy" id="586833"/>
    <lineage>
        <taxon>Eukaryota</taxon>
        <taxon>Metazoa</taxon>
        <taxon>Chordata</taxon>
        <taxon>Craniata</taxon>
        <taxon>Vertebrata</taxon>
        <taxon>Euteleostomi</taxon>
        <taxon>Actinopterygii</taxon>
        <taxon>Neopterygii</taxon>
        <taxon>Teleostei</taxon>
        <taxon>Neoteleostei</taxon>
        <taxon>Acanthomorphata</taxon>
        <taxon>Holocentriformes</taxon>
        <taxon>Holocentridae</taxon>
        <taxon>Myripristis</taxon>
    </lineage>
</organism>
<dbReference type="AlphaFoldDB" id="A0A667YFQ0"/>
<dbReference type="InterPro" id="IPR001811">
    <property type="entry name" value="Chemokine_IL8-like_dom"/>
</dbReference>
<reference evidence="4" key="1">
    <citation type="submission" date="2019-06" db="EMBL/GenBank/DDBJ databases">
        <authorList>
            <consortium name="Wellcome Sanger Institute Data Sharing"/>
        </authorList>
    </citation>
    <scope>NUCLEOTIDE SEQUENCE [LARGE SCALE GENOMIC DNA]</scope>
</reference>
<evidence type="ECO:0000256" key="1">
    <source>
        <dbReference type="ARBA" id="ARBA00022514"/>
    </source>
</evidence>
<dbReference type="GeneTree" id="ENSGT00990000210015"/>
<dbReference type="Proteomes" id="UP000472263">
    <property type="component" value="Chromosome 20"/>
</dbReference>
<dbReference type="SUPFAM" id="SSF54117">
    <property type="entry name" value="Interleukin 8-like chemokines"/>
    <property type="match status" value="1"/>
</dbReference>
<protein>
    <recommendedName>
        <fullName evidence="3">Chemokine interleukin-8-like domain-containing protein</fullName>
    </recommendedName>
</protein>
<evidence type="ECO:0000256" key="2">
    <source>
        <dbReference type="SAM" id="SignalP"/>
    </source>
</evidence>
<keyword evidence="2" id="KW-0732">Signal</keyword>
<feature type="domain" description="Chemokine interleukin-8-like" evidence="3">
    <location>
        <begin position="32"/>
        <end position="87"/>
    </location>
</feature>
<feature type="signal peptide" evidence="2">
    <location>
        <begin position="1"/>
        <end position="26"/>
    </location>
</feature>
<name>A0A667YFQ0_9TELE</name>
<proteinExistence type="predicted"/>
<sequence>MVSCGDLMKSVLVAVVLVTLAGSGSAEWKQWDCCKEVSTKELTEPIIGYELQEENLPCVKAVIFQTEKGSFCSYVGAPWVRAKVNELISLHSTHLLVCSLVGSFSHQIHFFFILSRGELESSPSFFTCTSQNPLGESPSDGTNQ</sequence>
<feature type="chain" id="PRO_5025381155" description="Chemokine interleukin-8-like domain-containing protein" evidence="2">
    <location>
        <begin position="27"/>
        <end position="144"/>
    </location>
</feature>
<dbReference type="GO" id="GO:0005615">
    <property type="term" value="C:extracellular space"/>
    <property type="evidence" value="ECO:0007669"/>
    <property type="project" value="UniProtKB-KW"/>
</dbReference>
<dbReference type="Ensembl" id="ENSMMDT00005029909.1">
    <property type="protein sequence ID" value="ENSMMDP00005029220.1"/>
    <property type="gene ID" value="ENSMMDG00005013917.1"/>
</dbReference>
<keyword evidence="5" id="KW-1185">Reference proteome</keyword>
<reference evidence="4" key="2">
    <citation type="submission" date="2025-08" db="UniProtKB">
        <authorList>
            <consortium name="Ensembl"/>
        </authorList>
    </citation>
    <scope>IDENTIFICATION</scope>
</reference>
<dbReference type="Gene3D" id="2.40.50.40">
    <property type="match status" value="1"/>
</dbReference>
<evidence type="ECO:0000313" key="5">
    <source>
        <dbReference type="Proteomes" id="UP000472263"/>
    </source>
</evidence>
<dbReference type="GO" id="GO:0006955">
    <property type="term" value="P:immune response"/>
    <property type="evidence" value="ECO:0007669"/>
    <property type="project" value="InterPro"/>
</dbReference>
<dbReference type="Pfam" id="PF00048">
    <property type="entry name" value="IL8"/>
    <property type="match status" value="1"/>
</dbReference>
<accession>A0A667YFQ0</accession>
<dbReference type="GO" id="GO:0008009">
    <property type="term" value="F:chemokine activity"/>
    <property type="evidence" value="ECO:0007669"/>
    <property type="project" value="InterPro"/>
</dbReference>